<sequence>MAVQLRTVTGQLSQMRGRGLLQLRLGETAFDQEVWVTDIQDQCILGLDILQQARGRLDLAKGTVTFGAGPPLLLDEAGTPPSATAFTGTLVHARPFKGSCKRRQEQGINQAQEQCQPPVPAASTPPPRIPASASPFKGSCNCCLLCSTIIG</sequence>
<proteinExistence type="predicted"/>
<protein>
    <submittedName>
        <fullName evidence="2">Uncharacterized protein</fullName>
    </submittedName>
</protein>
<evidence type="ECO:0000313" key="3">
    <source>
        <dbReference type="Proteomes" id="UP000289886"/>
    </source>
</evidence>
<comment type="caution">
    <text evidence="2">The sequence shown here is derived from an EMBL/GenBank/DDBJ whole genome shotgun (WGS) entry which is preliminary data.</text>
</comment>
<evidence type="ECO:0000313" key="2">
    <source>
        <dbReference type="EMBL" id="RXM35934.1"/>
    </source>
</evidence>
<dbReference type="InterPro" id="IPR021109">
    <property type="entry name" value="Peptidase_aspartic_dom_sf"/>
</dbReference>
<dbReference type="Proteomes" id="UP000289886">
    <property type="component" value="Unassembled WGS sequence"/>
</dbReference>
<feature type="region of interest" description="Disordered" evidence="1">
    <location>
        <begin position="107"/>
        <end position="127"/>
    </location>
</feature>
<dbReference type="Gene3D" id="2.40.70.10">
    <property type="entry name" value="Acid Proteases"/>
    <property type="match status" value="1"/>
</dbReference>
<evidence type="ECO:0000256" key="1">
    <source>
        <dbReference type="SAM" id="MobiDB-lite"/>
    </source>
</evidence>
<keyword evidence="3" id="KW-1185">Reference proteome</keyword>
<dbReference type="AlphaFoldDB" id="A0A444ULC6"/>
<feature type="compositionally biased region" description="Pro residues" evidence="1">
    <location>
        <begin position="117"/>
        <end position="127"/>
    </location>
</feature>
<organism evidence="2 3">
    <name type="scientific">Acipenser ruthenus</name>
    <name type="common">Sterlet sturgeon</name>
    <dbReference type="NCBI Taxonomy" id="7906"/>
    <lineage>
        <taxon>Eukaryota</taxon>
        <taxon>Metazoa</taxon>
        <taxon>Chordata</taxon>
        <taxon>Craniata</taxon>
        <taxon>Vertebrata</taxon>
        <taxon>Euteleostomi</taxon>
        <taxon>Actinopterygii</taxon>
        <taxon>Chondrostei</taxon>
        <taxon>Acipenseriformes</taxon>
        <taxon>Acipenseridae</taxon>
        <taxon>Acipenser</taxon>
    </lineage>
</organism>
<accession>A0A444ULC6</accession>
<name>A0A444ULC6_ACIRT</name>
<gene>
    <name evidence="2" type="ORF">EOD39_3824</name>
</gene>
<dbReference type="EMBL" id="SCEB01214336">
    <property type="protein sequence ID" value="RXM35934.1"/>
    <property type="molecule type" value="Genomic_DNA"/>
</dbReference>
<reference evidence="2 3" key="1">
    <citation type="submission" date="2019-01" db="EMBL/GenBank/DDBJ databases">
        <title>Draft Genome and Complete Hox-Cluster Characterization of the Sterlet Sturgeon (Acipenser ruthenus).</title>
        <authorList>
            <person name="Wei Q."/>
        </authorList>
    </citation>
    <scope>NUCLEOTIDE SEQUENCE [LARGE SCALE GENOMIC DNA]</scope>
    <source>
        <strain evidence="2">WHYD16114868_AA</strain>
        <tissue evidence="2">Blood</tissue>
    </source>
</reference>